<accession>A0A1I0Q8Q8</accession>
<dbReference type="NCBIfam" id="TIGR02337">
    <property type="entry name" value="HpaR"/>
    <property type="match status" value="1"/>
</dbReference>
<dbReference type="STRING" id="1173584.SAMN05444851_2330"/>
<reference evidence="5 6" key="1">
    <citation type="submission" date="2016-10" db="EMBL/GenBank/DDBJ databases">
        <authorList>
            <person name="de Groot N.N."/>
        </authorList>
    </citation>
    <scope>NUCLEOTIDE SEQUENCE [LARGE SCALE GENOMIC DNA]</scope>
    <source>
        <strain evidence="5 6">DSM 29439</strain>
    </source>
</reference>
<dbReference type="EMBL" id="FOJB01000001">
    <property type="protein sequence ID" value="SEW23253.1"/>
    <property type="molecule type" value="Genomic_DNA"/>
</dbReference>
<dbReference type="SUPFAM" id="SSF46785">
    <property type="entry name" value="Winged helix' DNA-binding domain"/>
    <property type="match status" value="1"/>
</dbReference>
<evidence type="ECO:0000256" key="3">
    <source>
        <dbReference type="ARBA" id="ARBA00023163"/>
    </source>
</evidence>
<proteinExistence type="predicted"/>
<dbReference type="PANTHER" id="PTHR33164">
    <property type="entry name" value="TRANSCRIPTIONAL REGULATOR, MARR FAMILY"/>
    <property type="match status" value="1"/>
</dbReference>
<dbReference type="InterPro" id="IPR012712">
    <property type="entry name" value="HpaR/FarR"/>
</dbReference>
<keyword evidence="3" id="KW-0804">Transcription</keyword>
<dbReference type="GO" id="GO:0045892">
    <property type="term" value="P:negative regulation of DNA-templated transcription"/>
    <property type="evidence" value="ECO:0007669"/>
    <property type="project" value="InterPro"/>
</dbReference>
<dbReference type="RefSeq" id="WP_091430752.1">
    <property type="nucleotide sequence ID" value="NZ_FOJB01000001.1"/>
</dbReference>
<dbReference type="InterPro" id="IPR023187">
    <property type="entry name" value="Tscrpt_reg_MarR-type_CS"/>
</dbReference>
<dbReference type="GO" id="GO:0003677">
    <property type="term" value="F:DNA binding"/>
    <property type="evidence" value="ECO:0007669"/>
    <property type="project" value="UniProtKB-KW"/>
</dbReference>
<dbReference type="OrthoDB" id="8588347at2"/>
<dbReference type="PROSITE" id="PS01117">
    <property type="entry name" value="HTH_MARR_1"/>
    <property type="match status" value="1"/>
</dbReference>
<dbReference type="Proteomes" id="UP000199650">
    <property type="component" value="Unassembled WGS sequence"/>
</dbReference>
<feature type="domain" description="HTH marR-type" evidence="4">
    <location>
        <begin position="17"/>
        <end position="149"/>
    </location>
</feature>
<keyword evidence="1" id="KW-0805">Transcription regulation</keyword>
<dbReference type="Pfam" id="PF01047">
    <property type="entry name" value="MarR"/>
    <property type="match status" value="1"/>
</dbReference>
<dbReference type="PANTHER" id="PTHR33164:SF13">
    <property type="entry name" value="4-HYDROXYPHENYLACETATE CATABOLISM PROTEIN"/>
    <property type="match status" value="1"/>
</dbReference>
<keyword evidence="6" id="KW-1185">Reference proteome</keyword>
<dbReference type="InterPro" id="IPR036388">
    <property type="entry name" value="WH-like_DNA-bd_sf"/>
</dbReference>
<dbReference type="InterPro" id="IPR000835">
    <property type="entry name" value="HTH_MarR-typ"/>
</dbReference>
<dbReference type="GO" id="GO:0006950">
    <property type="term" value="P:response to stress"/>
    <property type="evidence" value="ECO:0007669"/>
    <property type="project" value="TreeGrafter"/>
</dbReference>
<organism evidence="5 6">
    <name type="scientific">Aliiroseovarius sediminilitoris</name>
    <dbReference type="NCBI Taxonomy" id="1173584"/>
    <lineage>
        <taxon>Bacteria</taxon>
        <taxon>Pseudomonadati</taxon>
        <taxon>Pseudomonadota</taxon>
        <taxon>Alphaproteobacteria</taxon>
        <taxon>Rhodobacterales</taxon>
        <taxon>Paracoccaceae</taxon>
        <taxon>Aliiroseovarius</taxon>
    </lineage>
</organism>
<dbReference type="InterPro" id="IPR036390">
    <property type="entry name" value="WH_DNA-bd_sf"/>
</dbReference>
<name>A0A1I0Q8Q8_9RHOB</name>
<dbReference type="AlphaFoldDB" id="A0A1I0Q8Q8"/>
<keyword evidence="2" id="KW-0238">DNA-binding</keyword>
<dbReference type="SMART" id="SM00347">
    <property type="entry name" value="HTH_MARR"/>
    <property type="match status" value="1"/>
</dbReference>
<evidence type="ECO:0000313" key="5">
    <source>
        <dbReference type="EMBL" id="SEW23253.1"/>
    </source>
</evidence>
<dbReference type="GO" id="GO:0003700">
    <property type="term" value="F:DNA-binding transcription factor activity"/>
    <property type="evidence" value="ECO:0007669"/>
    <property type="project" value="InterPro"/>
</dbReference>
<evidence type="ECO:0000256" key="2">
    <source>
        <dbReference type="ARBA" id="ARBA00023125"/>
    </source>
</evidence>
<dbReference type="InterPro" id="IPR039422">
    <property type="entry name" value="MarR/SlyA-like"/>
</dbReference>
<evidence type="ECO:0000313" key="6">
    <source>
        <dbReference type="Proteomes" id="UP000199650"/>
    </source>
</evidence>
<gene>
    <name evidence="5" type="ORF">SAMN05444851_2330</name>
</gene>
<protein>
    <submittedName>
        <fullName evidence="5">Transcriptional regulator, MarR family</fullName>
    </submittedName>
</protein>
<sequence>MPRSQTGPTRAKLPSTRRSLPIALMRAREKVMGPVREMLAPIGITEQQWRILRVLSEHGALDATHLGERTSLLLPSLTRIIQAMVANGLVTRTRDKADRRRQMLEITAAGQQIIDDNRDRAGQIADGYVRHLGQEQFEALLDALEKLERL</sequence>
<dbReference type="PROSITE" id="PS50995">
    <property type="entry name" value="HTH_MARR_2"/>
    <property type="match status" value="1"/>
</dbReference>
<evidence type="ECO:0000259" key="4">
    <source>
        <dbReference type="PROSITE" id="PS50995"/>
    </source>
</evidence>
<dbReference type="Gene3D" id="1.10.10.10">
    <property type="entry name" value="Winged helix-like DNA-binding domain superfamily/Winged helix DNA-binding domain"/>
    <property type="match status" value="1"/>
</dbReference>
<evidence type="ECO:0000256" key="1">
    <source>
        <dbReference type="ARBA" id="ARBA00023015"/>
    </source>
</evidence>